<dbReference type="Proteomes" id="UP001220377">
    <property type="component" value="Chromosome"/>
</dbReference>
<evidence type="ECO:0000313" key="3">
    <source>
        <dbReference type="Proteomes" id="UP001220377"/>
    </source>
</evidence>
<evidence type="ECO:0000256" key="1">
    <source>
        <dbReference type="RuleBase" id="RU000363"/>
    </source>
</evidence>
<protein>
    <submittedName>
        <fullName evidence="2">SDR family NAD(P)-dependent oxidoreductase</fullName>
    </submittedName>
</protein>
<dbReference type="Pfam" id="PF00106">
    <property type="entry name" value="adh_short"/>
    <property type="match status" value="1"/>
</dbReference>
<dbReference type="SUPFAM" id="SSF51735">
    <property type="entry name" value="NAD(P)-binding Rossmann-fold domains"/>
    <property type="match status" value="1"/>
</dbReference>
<keyword evidence="3" id="KW-1185">Reference proteome</keyword>
<proteinExistence type="inferred from homology"/>
<sequence length="282" mass="30486">MSNSESIVVVTGASSGLGRATASSLASMGYHVIAGVLNIDEARAINESHIEPFVLDITKDADIQHLAHRLANDERHRPLRALVNNAGIEFNAPFELLKVSEWRKQFDVNLFGQVSLTQALLPALRASKGTIVNITSVGGKLAMANYSAYAATKFAFEAMSDSLRREVKAQGIKVVVVEPGGIQTKMAGYSGDLSLNFAKKMSPEYQKLYGDMVHGAVASQSNFLKHAMTAEKAGAKVASVAVSNRPRTRYALGSDAHMSIPMARWVPTRLLDWALAMSRRNA</sequence>
<gene>
    <name evidence="2" type="ORF">PQ472_01350</name>
</gene>
<dbReference type="EMBL" id="CP117884">
    <property type="protein sequence ID" value="WDF82916.1"/>
    <property type="molecule type" value="Genomic_DNA"/>
</dbReference>
<dbReference type="RefSeq" id="WP_274260691.1">
    <property type="nucleotide sequence ID" value="NZ_CP117884.1"/>
</dbReference>
<dbReference type="Gene3D" id="3.40.50.720">
    <property type="entry name" value="NAD(P)-binding Rossmann-like Domain"/>
    <property type="match status" value="1"/>
</dbReference>
<evidence type="ECO:0000313" key="2">
    <source>
        <dbReference type="EMBL" id="WDF82916.1"/>
    </source>
</evidence>
<name>A0ABY7WT38_9LACO</name>
<dbReference type="PRINTS" id="PR00080">
    <property type="entry name" value="SDRFAMILY"/>
</dbReference>
<dbReference type="InterPro" id="IPR036291">
    <property type="entry name" value="NAD(P)-bd_dom_sf"/>
</dbReference>
<dbReference type="PANTHER" id="PTHR43313">
    <property type="entry name" value="SHORT-CHAIN DEHYDROGENASE/REDUCTASE FAMILY 9C"/>
    <property type="match status" value="1"/>
</dbReference>
<organism evidence="2 3">
    <name type="scientific">Lacticaseibacillus pabuli</name>
    <dbReference type="NCBI Taxonomy" id="3025672"/>
    <lineage>
        <taxon>Bacteria</taxon>
        <taxon>Bacillati</taxon>
        <taxon>Bacillota</taxon>
        <taxon>Bacilli</taxon>
        <taxon>Lactobacillales</taxon>
        <taxon>Lactobacillaceae</taxon>
        <taxon>Lacticaseibacillus</taxon>
    </lineage>
</organism>
<dbReference type="InterPro" id="IPR002347">
    <property type="entry name" value="SDR_fam"/>
</dbReference>
<accession>A0ABY7WT38</accession>
<comment type="similarity">
    <text evidence="1">Belongs to the short-chain dehydrogenases/reductases (SDR) family.</text>
</comment>
<dbReference type="PANTHER" id="PTHR43313:SF1">
    <property type="entry name" value="3BETA-HYDROXYSTEROID DEHYDROGENASE DHS-16"/>
    <property type="match status" value="1"/>
</dbReference>
<dbReference type="PRINTS" id="PR00081">
    <property type="entry name" value="GDHRDH"/>
</dbReference>
<reference evidence="2 3" key="1">
    <citation type="submission" date="2023-02" db="EMBL/GenBank/DDBJ databases">
        <title>Genome sequence of Lacticaseibacillus sp. KACC 23028.</title>
        <authorList>
            <person name="Kim S."/>
            <person name="Heo J."/>
            <person name="Kwon S.-W."/>
        </authorList>
    </citation>
    <scope>NUCLEOTIDE SEQUENCE [LARGE SCALE GENOMIC DNA]</scope>
    <source>
        <strain evidence="2 3">KACC 23028</strain>
    </source>
</reference>